<protein>
    <recommendedName>
        <fullName evidence="2">Pyruvate phosphate dikinase AMP/ATP-binding domain-containing protein</fullName>
    </recommendedName>
</protein>
<proteinExistence type="predicted"/>
<feature type="non-terminal residue" evidence="1">
    <location>
        <position position="274"/>
    </location>
</feature>
<accession>A0A382WWN3</accession>
<evidence type="ECO:0000313" key="1">
    <source>
        <dbReference type="EMBL" id="SVD62980.1"/>
    </source>
</evidence>
<name>A0A382WWN3_9ZZZZ</name>
<sequence length="274" mass="29840">RNPSPVEPLMAEDGIAAICIGLGRQVSAGGKCLRYSPGQPRRVHQFHSNQAILDTSQRSFFAIPMEQEDGAVHPTEEGNLLNLGLAAAEEDGCLALVGSTYVVSDDRIVDSLAVDGGPRVVTFAPVLKHGRFPLSEILSHVLNTCQNYIGSPVELEFAMSIDQDSGAQRFAILQVRPMMEESVDIDIDLSDIDRSKAMCICSQSLGNGIIEGIKDVVYVHPERLDRMRTMDLTSEIEAIDAALRAEERPYVLIGPGRWGSSDPSLGIPVQWDQI</sequence>
<dbReference type="AlphaFoldDB" id="A0A382WWN3"/>
<evidence type="ECO:0008006" key="2">
    <source>
        <dbReference type="Google" id="ProtNLM"/>
    </source>
</evidence>
<gene>
    <name evidence="1" type="ORF">METZ01_LOCUS415834</name>
</gene>
<reference evidence="1" key="1">
    <citation type="submission" date="2018-05" db="EMBL/GenBank/DDBJ databases">
        <authorList>
            <person name="Lanie J.A."/>
            <person name="Ng W.-L."/>
            <person name="Kazmierczak K.M."/>
            <person name="Andrzejewski T.M."/>
            <person name="Davidsen T.M."/>
            <person name="Wayne K.J."/>
            <person name="Tettelin H."/>
            <person name="Glass J.I."/>
            <person name="Rusch D."/>
            <person name="Podicherti R."/>
            <person name="Tsui H.-C.T."/>
            <person name="Winkler M.E."/>
        </authorList>
    </citation>
    <scope>NUCLEOTIDE SEQUENCE</scope>
</reference>
<organism evidence="1">
    <name type="scientific">marine metagenome</name>
    <dbReference type="NCBI Taxonomy" id="408172"/>
    <lineage>
        <taxon>unclassified sequences</taxon>
        <taxon>metagenomes</taxon>
        <taxon>ecological metagenomes</taxon>
    </lineage>
</organism>
<dbReference type="EMBL" id="UINC01162949">
    <property type="protein sequence ID" value="SVD62980.1"/>
    <property type="molecule type" value="Genomic_DNA"/>
</dbReference>
<feature type="non-terminal residue" evidence="1">
    <location>
        <position position="1"/>
    </location>
</feature>